<evidence type="ECO:0000256" key="5">
    <source>
        <dbReference type="SAM" id="MobiDB-lite"/>
    </source>
</evidence>
<dbReference type="OrthoDB" id="2154985at2759"/>
<reference evidence="8" key="1">
    <citation type="submission" date="2017-02" db="EMBL/GenBank/DDBJ databases">
        <authorList>
            <person name="Tafer H."/>
            <person name="Lopandic K."/>
        </authorList>
    </citation>
    <scope>NUCLEOTIDE SEQUENCE [LARGE SCALE GENOMIC DNA]</scope>
    <source>
        <strain evidence="8">CBS 366.77</strain>
    </source>
</reference>
<keyword evidence="6" id="KW-0812">Transmembrane</keyword>
<dbReference type="Pfam" id="PF10300">
    <property type="entry name" value="Iml2-TPR_39"/>
    <property type="match status" value="1"/>
</dbReference>
<dbReference type="AlphaFoldDB" id="A0A3A3A4D8"/>
<dbReference type="InterPro" id="IPR019412">
    <property type="entry name" value="IML2/TPR_39"/>
</dbReference>
<comment type="subunit">
    <text evidence="1">Interacts with lipid droplet proteins.</text>
</comment>
<name>A0A3A3A4D8_9EURO</name>
<dbReference type="GO" id="GO:0005634">
    <property type="term" value="C:nucleus"/>
    <property type="evidence" value="ECO:0007669"/>
    <property type="project" value="TreeGrafter"/>
</dbReference>
<comment type="caution">
    <text evidence="7">The sequence shown here is derived from an EMBL/GenBank/DDBJ whole genome shotgun (WGS) entry which is preliminary data.</text>
</comment>
<keyword evidence="6" id="KW-1133">Transmembrane helix</keyword>
<dbReference type="PANTHER" id="PTHR31859">
    <property type="entry name" value="TETRATRICOPEPTIDE REPEAT PROTEIN 39 FAMILY MEMBER"/>
    <property type="match status" value="1"/>
</dbReference>
<evidence type="ECO:0000313" key="8">
    <source>
        <dbReference type="Proteomes" id="UP000266188"/>
    </source>
</evidence>
<evidence type="ECO:0000256" key="1">
    <source>
        <dbReference type="ARBA" id="ARBA00011408"/>
    </source>
</evidence>
<dbReference type="GO" id="GO:0005741">
    <property type="term" value="C:mitochondrial outer membrane"/>
    <property type="evidence" value="ECO:0007669"/>
    <property type="project" value="TreeGrafter"/>
</dbReference>
<feature type="transmembrane region" description="Helical" evidence="6">
    <location>
        <begin position="285"/>
        <end position="309"/>
    </location>
</feature>
<feature type="compositionally biased region" description="Polar residues" evidence="5">
    <location>
        <begin position="179"/>
        <end position="192"/>
    </location>
</feature>
<evidence type="ECO:0000256" key="3">
    <source>
        <dbReference type="ARBA" id="ARBA00019539"/>
    </source>
</evidence>
<protein>
    <recommendedName>
        <fullName evidence="2">Inclusion body clearance protein IML2</fullName>
    </recommendedName>
    <alternativeName>
        <fullName evidence="3">Inclusion body clearance protein iml2</fullName>
    </alternativeName>
</protein>
<accession>A0A3A3A4D8</accession>
<feature type="region of interest" description="Disordered" evidence="5">
    <location>
        <begin position="664"/>
        <end position="688"/>
    </location>
</feature>
<feature type="compositionally biased region" description="Basic and acidic residues" evidence="5">
    <location>
        <begin position="676"/>
        <end position="688"/>
    </location>
</feature>
<gene>
    <name evidence="7" type="ORF">PHISCL_02782</name>
</gene>
<dbReference type="Proteomes" id="UP000266188">
    <property type="component" value="Unassembled WGS sequence"/>
</dbReference>
<keyword evidence="8" id="KW-1185">Reference proteome</keyword>
<evidence type="ECO:0000256" key="2">
    <source>
        <dbReference type="ARBA" id="ARBA00018424"/>
    </source>
</evidence>
<feature type="region of interest" description="Disordered" evidence="5">
    <location>
        <begin position="93"/>
        <end position="113"/>
    </location>
</feature>
<dbReference type="EMBL" id="MVGC01000065">
    <property type="protein sequence ID" value="RJE24885.1"/>
    <property type="molecule type" value="Genomic_DNA"/>
</dbReference>
<comment type="function">
    <text evidence="4">Inclusion body (IB) resident protein that interacts strongly with lipid droplet (LD) proteins. Involved in LD-mediated IB clearing after protein folding stress, probably by enabling access to the IBs of an LD-stored soluble sterol derivative that acts as a chaperone in inclusion clearing.</text>
</comment>
<feature type="region of interest" description="Disordered" evidence="5">
    <location>
        <begin position="174"/>
        <end position="215"/>
    </location>
</feature>
<feature type="compositionally biased region" description="Polar residues" evidence="5">
    <location>
        <begin position="104"/>
        <end position="113"/>
    </location>
</feature>
<evidence type="ECO:0000256" key="4">
    <source>
        <dbReference type="ARBA" id="ARBA00043897"/>
    </source>
</evidence>
<evidence type="ECO:0000256" key="6">
    <source>
        <dbReference type="SAM" id="Phobius"/>
    </source>
</evidence>
<sequence length="737" mass="81974">MFRVGSWLYGKKPANASTQSLDSLSELRDLDDALRAATLILNENVDGAEEGLAKGSSSFHNLGKGVVAFIRATLGFEQDVMRLASERLVEAETSSANDQHRAQHNSNAPNTYHSRIYAPGTEFALCQSMAQLMGAVVGVLNESLTESIKGFYKLRKAYMTLDAILKMEEKFMQGRSGDLTPTGTKNASSASLTKKGKSTPPPREAHGPTDDAEPEDVIKVGLSNGMDGESAGSVDNTELNRKLSNLAVSDENIDSDVSPGVSTPGSAHMLNHDPDSDIFHNQIDVFIHAGANFCFGILLLLISMVPPAFSKLLSIIGFHGDKKRGLRMLWQASKFHNLIGGLSAFAVLGYYNGFVRYCDIMADATVGEDEDVEGYPRERLESLLNEMRTRFPSSQLWLVEDSRMNGANKNLEKALELLTGDNRSPLKQVEALKVFERSLNSMYLHKYELCAESFIECVDLNSWSRSLYYYIAGSAHVTLYRKTVKTDKSQAEKHAEIAADHFRKAPPLAGKKRFMAKQLPFDVFVTRKIAKWEARAKEWKVSLVDAVGVDPIEEMIFFWNGHSRMTTEQLGESLSNLAWSESDANPHWWREGPEENAILQLLRAAVLRSMRKHTAAKDLIQTHILSHDKAQFKGNLKDDWICPVAHFEMAANLWMERPTYVAAHGGPEQNEAADGSVKETTDGEDVEKQKVQECKEYLEKAARWESYELDARIGLKVTAAMEAVQKWESAHPRTSAT</sequence>
<organism evidence="7 8">
    <name type="scientific">Aspergillus sclerotialis</name>
    <dbReference type="NCBI Taxonomy" id="2070753"/>
    <lineage>
        <taxon>Eukaryota</taxon>
        <taxon>Fungi</taxon>
        <taxon>Dikarya</taxon>
        <taxon>Ascomycota</taxon>
        <taxon>Pezizomycotina</taxon>
        <taxon>Eurotiomycetes</taxon>
        <taxon>Eurotiomycetidae</taxon>
        <taxon>Eurotiales</taxon>
        <taxon>Aspergillaceae</taxon>
        <taxon>Aspergillus</taxon>
        <taxon>Aspergillus subgen. Polypaecilum</taxon>
    </lineage>
</organism>
<evidence type="ECO:0000313" key="7">
    <source>
        <dbReference type="EMBL" id="RJE24885.1"/>
    </source>
</evidence>
<dbReference type="PANTHER" id="PTHR31859:SF1">
    <property type="entry name" value="TETRATRICOPEPTIDE REPEAT PROTEIN 39C"/>
    <property type="match status" value="1"/>
</dbReference>
<dbReference type="GO" id="GO:0005829">
    <property type="term" value="C:cytosol"/>
    <property type="evidence" value="ECO:0007669"/>
    <property type="project" value="TreeGrafter"/>
</dbReference>
<keyword evidence="6" id="KW-0472">Membrane</keyword>
<feature type="transmembrane region" description="Helical" evidence="6">
    <location>
        <begin position="329"/>
        <end position="351"/>
    </location>
</feature>
<proteinExistence type="predicted"/>